<evidence type="ECO:0000256" key="9">
    <source>
        <dbReference type="ARBA" id="ARBA00023242"/>
    </source>
</evidence>
<comment type="function">
    <text evidence="1">Functions as an U snRNP-specific nuclear import adapter. Involved in the trimethylguanosine (m3G)-cap-dependent nuclear import of U snRNPs. Binds specifically to the terminal m3G-cap U snRNAs.</text>
</comment>
<keyword evidence="7" id="KW-0963">Cytoplasm</keyword>
<dbReference type="GO" id="GO:0061015">
    <property type="term" value="P:snRNA import into nucleus"/>
    <property type="evidence" value="ECO:0007669"/>
    <property type="project" value="InterPro"/>
</dbReference>
<dbReference type="Proteomes" id="UP000236319">
    <property type="component" value="Unassembled WGS sequence"/>
</dbReference>
<dbReference type="SUPFAM" id="SSF56091">
    <property type="entry name" value="DNA ligase/mRNA capping enzyme, catalytic domain"/>
    <property type="match status" value="1"/>
</dbReference>
<gene>
    <name evidence="11" type="ORF">BOVATA_016540</name>
</gene>
<dbReference type="RefSeq" id="XP_028866404.1">
    <property type="nucleotide sequence ID" value="XM_029010571.1"/>
</dbReference>
<proteinExistence type="inferred from homology"/>
<keyword evidence="6" id="KW-0813">Transport</keyword>
<dbReference type="AlphaFoldDB" id="A0A2H6KAY6"/>
<dbReference type="InterPro" id="IPR047857">
    <property type="entry name" value="Snurportin1_C"/>
</dbReference>
<evidence type="ECO:0000259" key="10">
    <source>
        <dbReference type="Pfam" id="PF21974"/>
    </source>
</evidence>
<feature type="domain" description="Snurportin-1 m3G cap-binding" evidence="10">
    <location>
        <begin position="172"/>
        <end position="322"/>
    </location>
</feature>
<keyword evidence="12" id="KW-1185">Reference proteome</keyword>
<evidence type="ECO:0000256" key="7">
    <source>
        <dbReference type="ARBA" id="ARBA00022490"/>
    </source>
</evidence>
<evidence type="ECO:0000256" key="4">
    <source>
        <dbReference type="ARBA" id="ARBA00007540"/>
    </source>
</evidence>
<dbReference type="EMBL" id="BDSA01000002">
    <property type="protein sequence ID" value="GBE60161.1"/>
    <property type="molecule type" value="Genomic_DNA"/>
</dbReference>
<dbReference type="GO" id="GO:0003723">
    <property type="term" value="F:RNA binding"/>
    <property type="evidence" value="ECO:0007669"/>
    <property type="project" value="UniProtKB-KW"/>
</dbReference>
<evidence type="ECO:0000256" key="3">
    <source>
        <dbReference type="ARBA" id="ARBA00004496"/>
    </source>
</evidence>
<evidence type="ECO:0000313" key="11">
    <source>
        <dbReference type="EMBL" id="GBE60161.1"/>
    </source>
</evidence>
<dbReference type="InterPro" id="IPR017336">
    <property type="entry name" value="Snurportin-1"/>
</dbReference>
<keyword evidence="9" id="KW-0539">Nucleus</keyword>
<evidence type="ECO:0000256" key="5">
    <source>
        <dbReference type="ARBA" id="ARBA00016034"/>
    </source>
</evidence>
<organism evidence="11 12">
    <name type="scientific">Babesia ovata</name>
    <dbReference type="NCBI Taxonomy" id="189622"/>
    <lineage>
        <taxon>Eukaryota</taxon>
        <taxon>Sar</taxon>
        <taxon>Alveolata</taxon>
        <taxon>Apicomplexa</taxon>
        <taxon>Aconoidasida</taxon>
        <taxon>Piroplasmida</taxon>
        <taxon>Babesiidae</taxon>
        <taxon>Babesia</taxon>
    </lineage>
</organism>
<accession>A0A2H6KAY6</accession>
<evidence type="ECO:0000256" key="8">
    <source>
        <dbReference type="ARBA" id="ARBA00022884"/>
    </source>
</evidence>
<dbReference type="VEuPathDB" id="PiroplasmaDB:BOVATA_016540"/>
<dbReference type="GO" id="GO:0005737">
    <property type="term" value="C:cytoplasm"/>
    <property type="evidence" value="ECO:0007669"/>
    <property type="project" value="UniProtKB-SubCell"/>
</dbReference>
<dbReference type="Pfam" id="PF21974">
    <property type="entry name" value="SPN1_m3Gcap_bd"/>
    <property type="match status" value="1"/>
</dbReference>
<evidence type="ECO:0000313" key="12">
    <source>
        <dbReference type="Proteomes" id="UP000236319"/>
    </source>
</evidence>
<dbReference type="PANTHER" id="PTHR13403:SF6">
    <property type="entry name" value="SNURPORTIN-1"/>
    <property type="match status" value="1"/>
</dbReference>
<name>A0A2H6KAY6_9APIC</name>
<dbReference type="Gene3D" id="3.30.470.30">
    <property type="entry name" value="DNA ligase/mRNA capping enzyme"/>
    <property type="match status" value="1"/>
</dbReference>
<comment type="similarity">
    <text evidence="4">Belongs to the snurportin family.</text>
</comment>
<evidence type="ECO:0000256" key="6">
    <source>
        <dbReference type="ARBA" id="ARBA00022448"/>
    </source>
</evidence>
<evidence type="ECO:0000256" key="1">
    <source>
        <dbReference type="ARBA" id="ARBA00003975"/>
    </source>
</evidence>
<sequence>MVEEANQSYSVARLQERVQGTRKIDLGETARSRRMLSLRELRMNVVESKRSYFFKKLQQLFPVQEGAEGEITDIQIDEDKLEPEIHQEMVKQEVSGDLEAKELHGEGVDKDEERTGTVPDSTDRIYAIMGRGGPKRHNLLPIDIASVFTTHEFLVATDGEIREEALALKKSLLFVRPEGHRVLVKVNNFWATEYTREGRVRHKFSAPFTKGPTVLDCIVKDYDEQNKIPNEELTYFVIDVLMYNGCLMATADTECRTFFLKSRLEESGAMESRPRFVMVEYQECNPMTMRDAYYRIDNIAYERDSIVFVDRSASYVGGYNPHWLCWRDENTTKYIRISKNGLAPARVICDHNEKVLKTLDGVVVGQLPKKYDSERDKITT</sequence>
<reference evidence="11 12" key="1">
    <citation type="journal article" date="2017" name="BMC Genomics">
        <title>Whole-genome assembly of Babesia ovata and comparative genomics between closely related pathogens.</title>
        <authorList>
            <person name="Yamagishi J."/>
            <person name="Asada M."/>
            <person name="Hakimi H."/>
            <person name="Tanaka T.Q."/>
            <person name="Sugimoto C."/>
            <person name="Kawazu S."/>
        </authorList>
    </citation>
    <scope>NUCLEOTIDE SEQUENCE [LARGE SCALE GENOMIC DNA]</scope>
    <source>
        <strain evidence="11 12">Miyake</strain>
    </source>
</reference>
<evidence type="ECO:0000256" key="2">
    <source>
        <dbReference type="ARBA" id="ARBA00004123"/>
    </source>
</evidence>
<comment type="caution">
    <text evidence="11">The sequence shown here is derived from an EMBL/GenBank/DDBJ whole genome shotgun (WGS) entry which is preliminary data.</text>
</comment>
<keyword evidence="8" id="KW-0694">RNA-binding</keyword>
<dbReference type="PANTHER" id="PTHR13403">
    <property type="entry name" value="SNURPORTIN1 RNUT1 PROTEIN RNA, U TRANSPORTER 1"/>
    <property type="match status" value="1"/>
</dbReference>
<dbReference type="GO" id="GO:0005634">
    <property type="term" value="C:nucleus"/>
    <property type="evidence" value="ECO:0007669"/>
    <property type="project" value="UniProtKB-SubCell"/>
</dbReference>
<dbReference type="GeneID" id="39873931"/>
<protein>
    <recommendedName>
        <fullName evidence="5">Snurportin-1</fullName>
    </recommendedName>
</protein>
<comment type="subcellular location">
    <subcellularLocation>
        <location evidence="3">Cytoplasm</location>
    </subcellularLocation>
    <subcellularLocation>
        <location evidence="2">Nucleus</location>
    </subcellularLocation>
</comment>
<dbReference type="OrthoDB" id="364737at2759"/>